<feature type="binding site" evidence="6">
    <location>
        <position position="152"/>
    </location>
    <ligand>
        <name>FMN</name>
        <dbReference type="ChEBI" id="CHEBI:58210"/>
    </ligand>
</feature>
<dbReference type="InterPro" id="IPR011251">
    <property type="entry name" value="Luciferase-like_dom"/>
</dbReference>
<dbReference type="CDD" id="cd01095">
    <property type="entry name" value="Nitrilotriacetate_monoxgenase"/>
    <property type="match status" value="1"/>
</dbReference>
<name>A0A1H3RY18_9MICO</name>
<feature type="compositionally biased region" description="Polar residues" evidence="7">
    <location>
        <begin position="338"/>
        <end position="349"/>
    </location>
</feature>
<protein>
    <submittedName>
        <fullName evidence="9">FMN-dependent oxidoreductase, nitrilotriacetate monooxygenase family</fullName>
    </submittedName>
</protein>
<comment type="similarity">
    <text evidence="5">Belongs to the NtaA/SnaA/DszA monooxygenase family.</text>
</comment>
<dbReference type="RefSeq" id="WP_092555478.1">
    <property type="nucleotide sequence ID" value="NZ_FNPZ01000003.1"/>
</dbReference>
<evidence type="ECO:0000313" key="10">
    <source>
        <dbReference type="Proteomes" id="UP000198891"/>
    </source>
</evidence>
<evidence type="ECO:0000256" key="5">
    <source>
        <dbReference type="ARBA" id="ARBA00033748"/>
    </source>
</evidence>
<evidence type="ECO:0000256" key="1">
    <source>
        <dbReference type="ARBA" id="ARBA00022630"/>
    </source>
</evidence>
<dbReference type="GO" id="GO:0016705">
    <property type="term" value="F:oxidoreductase activity, acting on paired donors, with incorporation or reduction of molecular oxygen"/>
    <property type="evidence" value="ECO:0007669"/>
    <property type="project" value="InterPro"/>
</dbReference>
<evidence type="ECO:0000256" key="3">
    <source>
        <dbReference type="ARBA" id="ARBA00023002"/>
    </source>
</evidence>
<evidence type="ECO:0000256" key="7">
    <source>
        <dbReference type="SAM" id="MobiDB-lite"/>
    </source>
</evidence>
<feature type="domain" description="Luciferase-like" evidence="8">
    <location>
        <begin position="26"/>
        <end position="393"/>
    </location>
</feature>
<dbReference type="GO" id="GO:0004497">
    <property type="term" value="F:monooxygenase activity"/>
    <property type="evidence" value="ECO:0007669"/>
    <property type="project" value="UniProtKB-KW"/>
</dbReference>
<keyword evidence="1 6" id="KW-0285">Flavoprotein</keyword>
<evidence type="ECO:0000313" key="9">
    <source>
        <dbReference type="EMBL" id="SDZ30564.1"/>
    </source>
</evidence>
<dbReference type="Proteomes" id="UP000198891">
    <property type="component" value="Unassembled WGS sequence"/>
</dbReference>
<dbReference type="AlphaFoldDB" id="A0A1H3RY18"/>
<feature type="region of interest" description="Disordered" evidence="7">
    <location>
        <begin position="325"/>
        <end position="349"/>
    </location>
</feature>
<dbReference type="Gene3D" id="3.20.20.30">
    <property type="entry name" value="Luciferase-like domain"/>
    <property type="match status" value="1"/>
</dbReference>
<evidence type="ECO:0000256" key="4">
    <source>
        <dbReference type="ARBA" id="ARBA00023033"/>
    </source>
</evidence>
<proteinExistence type="inferred from homology"/>
<sequence length="448" mass="48842">MSTSELRQVHLAAHFPGVNNTTVWSDPSSESQIAFSSFRHFAQNAERGYFDYLFLAEGLRVREHKGRIYEADVAGRPNTLAILAAVAAVTEHIGLVGTLSATFNEPYELARQLATADHLSGGRIGWNVVTTSDAFHGANFRRGAFLDRDDRYRRAAEFLEVSRQLWDGWAPDAVVADKAGGRFLSPAGVTEVDFHGDFFDVTGRATVSRSPQGHPLIVQAGDSAAGRDFAAQHADVIFSLHSEFADAQAFYTDVKSRLPALGRDEDSLKVLPAVTFALGDTQAEAEERARDIALAQTSGATAIAFLERIWGRDLTAYDPDGPLPSIDPDPAGAGITQGRANNAADPQSTADAWRARAEAEKLSIRELVIALSARHGFVGTPSRVAEEINRFVQERASDGFVIVGHTNPYGLDEFVDTVVPELQNRGVYRTSYENGETLRHRLGVREYA</sequence>
<dbReference type="PANTHER" id="PTHR30011:SF16">
    <property type="entry name" value="C2H2 FINGER DOMAIN TRANSCRIPTION FACTOR (EUROFUNG)-RELATED"/>
    <property type="match status" value="1"/>
</dbReference>
<feature type="binding site" evidence="6">
    <location>
        <position position="98"/>
    </location>
    <ligand>
        <name>FMN</name>
        <dbReference type="ChEBI" id="CHEBI:58210"/>
    </ligand>
</feature>
<dbReference type="PIRSF" id="PIRSF000337">
    <property type="entry name" value="NTA_MOA"/>
    <property type="match status" value="1"/>
</dbReference>
<evidence type="ECO:0000256" key="2">
    <source>
        <dbReference type="ARBA" id="ARBA00022643"/>
    </source>
</evidence>
<dbReference type="SUPFAM" id="SSF51679">
    <property type="entry name" value="Bacterial luciferase-like"/>
    <property type="match status" value="1"/>
</dbReference>
<dbReference type="InterPro" id="IPR016215">
    <property type="entry name" value="NTA_MOA"/>
</dbReference>
<gene>
    <name evidence="9" type="ORF">SAMN05216554_3165</name>
</gene>
<evidence type="ECO:0000256" key="6">
    <source>
        <dbReference type="PIRSR" id="PIRSR000337-1"/>
    </source>
</evidence>
<dbReference type="NCBIfam" id="TIGR03860">
    <property type="entry name" value="FMN_nitrolo"/>
    <property type="match status" value="1"/>
</dbReference>
<keyword evidence="2 6" id="KW-0288">FMN</keyword>
<dbReference type="InterPro" id="IPR051260">
    <property type="entry name" value="Diverse_substr_monoxygenases"/>
</dbReference>
<dbReference type="STRING" id="381665.SAMN05216554_3165"/>
<keyword evidence="10" id="KW-1185">Reference proteome</keyword>
<keyword evidence="4 9" id="KW-0503">Monooxygenase</keyword>
<dbReference type="Pfam" id="PF00296">
    <property type="entry name" value="Bac_luciferase"/>
    <property type="match status" value="1"/>
</dbReference>
<evidence type="ECO:0000259" key="8">
    <source>
        <dbReference type="Pfam" id="PF00296"/>
    </source>
</evidence>
<dbReference type="EMBL" id="FNPZ01000003">
    <property type="protein sequence ID" value="SDZ30564.1"/>
    <property type="molecule type" value="Genomic_DNA"/>
</dbReference>
<accession>A0A1H3RY18</accession>
<reference evidence="9 10" key="1">
    <citation type="submission" date="2016-10" db="EMBL/GenBank/DDBJ databases">
        <authorList>
            <person name="de Groot N.N."/>
        </authorList>
    </citation>
    <scope>NUCLEOTIDE SEQUENCE [LARGE SCALE GENOMIC DNA]</scope>
    <source>
        <strain evidence="9 10">CGMCC 4.3491</strain>
    </source>
</reference>
<dbReference type="InterPro" id="IPR036661">
    <property type="entry name" value="Luciferase-like_sf"/>
</dbReference>
<feature type="binding site" evidence="6">
    <location>
        <position position="223"/>
    </location>
    <ligand>
        <name>FMN</name>
        <dbReference type="ChEBI" id="CHEBI:58210"/>
    </ligand>
</feature>
<dbReference type="OrthoDB" id="3265338at2"/>
<dbReference type="PANTHER" id="PTHR30011">
    <property type="entry name" value="ALKANESULFONATE MONOOXYGENASE-RELATED"/>
    <property type="match status" value="1"/>
</dbReference>
<organism evidence="9 10">
    <name type="scientific">Herbiconiux ginsengi</name>
    <dbReference type="NCBI Taxonomy" id="381665"/>
    <lineage>
        <taxon>Bacteria</taxon>
        <taxon>Bacillati</taxon>
        <taxon>Actinomycetota</taxon>
        <taxon>Actinomycetes</taxon>
        <taxon>Micrococcales</taxon>
        <taxon>Microbacteriaceae</taxon>
        <taxon>Herbiconiux</taxon>
    </lineage>
</organism>
<keyword evidence="3" id="KW-0560">Oxidoreductase</keyword>